<protein>
    <submittedName>
        <fullName evidence="2">Uncharacterized protein</fullName>
    </submittedName>
</protein>
<sequence length="252" mass="28419">MNAVTQESTLIQPDQGGSTSMNKKWTVECPEKEIRKNRETTTGVQVQKRVQEYLMSGPREGREGTYLAHNQCFKRKGRKSPQETHTMQIYKQDTGTQEREPASTSLEGGTQRIPGGRGGVWDNVREDQIGLRRPLPEGNFPENTSLSRGKESQKRDQPRKGDPVSVGSATRRRQPTDVYRGEESNQRKDLSGDRIRKPEETVTGRAANDEESPYKLRNSWEHVGYEGGGEQREGKEEGRSLRDGCKSLSVDV</sequence>
<evidence type="ECO:0000256" key="1">
    <source>
        <dbReference type="SAM" id="MobiDB-lite"/>
    </source>
</evidence>
<feature type="compositionally biased region" description="Basic and acidic residues" evidence="1">
    <location>
        <begin position="179"/>
        <end position="202"/>
    </location>
</feature>
<evidence type="ECO:0000313" key="3">
    <source>
        <dbReference type="Proteomes" id="UP000030640"/>
    </source>
</evidence>
<reference evidence="2 3" key="1">
    <citation type="submission" date="2013-02" db="EMBL/GenBank/DDBJ databases">
        <title>The Genome Sequence of Plasmodium inui San Antonio 1.</title>
        <authorList>
            <consortium name="The Broad Institute Genome Sequencing Platform"/>
            <consortium name="The Broad Institute Genome Sequencing Center for Infectious Disease"/>
            <person name="Neafsey D."/>
            <person name="Cheeseman I."/>
            <person name="Volkman S."/>
            <person name="Adams J."/>
            <person name="Walker B."/>
            <person name="Young S.K."/>
            <person name="Zeng Q."/>
            <person name="Gargeya S."/>
            <person name="Fitzgerald M."/>
            <person name="Haas B."/>
            <person name="Abouelleil A."/>
            <person name="Alvarado L."/>
            <person name="Arachchi H.M."/>
            <person name="Berlin A.M."/>
            <person name="Chapman S.B."/>
            <person name="Dewar J."/>
            <person name="Goldberg J."/>
            <person name="Griggs A."/>
            <person name="Gujja S."/>
            <person name="Hansen M."/>
            <person name="Howarth C."/>
            <person name="Imamovic A."/>
            <person name="Larimer J."/>
            <person name="McCowan C."/>
            <person name="Murphy C."/>
            <person name="Neiman D."/>
            <person name="Pearson M."/>
            <person name="Priest M."/>
            <person name="Roberts A."/>
            <person name="Saif S."/>
            <person name="Shea T."/>
            <person name="Sisk P."/>
            <person name="Sykes S."/>
            <person name="Wortman J."/>
            <person name="Nusbaum C."/>
            <person name="Birren B."/>
        </authorList>
    </citation>
    <scope>NUCLEOTIDE SEQUENCE [LARGE SCALE GENOMIC DNA]</scope>
    <source>
        <strain evidence="2 3">San Antonio 1</strain>
    </source>
</reference>
<proteinExistence type="predicted"/>
<feature type="compositionally biased region" description="Polar residues" evidence="1">
    <location>
        <begin position="1"/>
        <end position="23"/>
    </location>
</feature>
<feature type="compositionally biased region" description="Basic and acidic residues" evidence="1">
    <location>
        <begin position="212"/>
        <end position="245"/>
    </location>
</feature>
<dbReference type="RefSeq" id="XP_008818493.1">
    <property type="nucleotide sequence ID" value="XM_008820271.1"/>
</dbReference>
<feature type="compositionally biased region" description="Polar residues" evidence="1">
    <location>
        <begin position="83"/>
        <end position="95"/>
    </location>
</feature>
<feature type="region of interest" description="Disordered" evidence="1">
    <location>
        <begin position="73"/>
        <end position="252"/>
    </location>
</feature>
<accession>W7A069</accession>
<gene>
    <name evidence="2" type="ORF">C922_04692</name>
</gene>
<dbReference type="Proteomes" id="UP000030640">
    <property type="component" value="Unassembled WGS sequence"/>
</dbReference>
<feature type="region of interest" description="Disordered" evidence="1">
    <location>
        <begin position="1"/>
        <end position="27"/>
    </location>
</feature>
<organism evidence="2 3">
    <name type="scientific">Plasmodium inui San Antonio 1</name>
    <dbReference type="NCBI Taxonomy" id="1237626"/>
    <lineage>
        <taxon>Eukaryota</taxon>
        <taxon>Sar</taxon>
        <taxon>Alveolata</taxon>
        <taxon>Apicomplexa</taxon>
        <taxon>Aconoidasida</taxon>
        <taxon>Haemosporida</taxon>
        <taxon>Plasmodiidae</taxon>
        <taxon>Plasmodium</taxon>
        <taxon>Plasmodium (Plasmodium)</taxon>
    </lineage>
</organism>
<dbReference type="AlphaFoldDB" id="W7A069"/>
<keyword evidence="3" id="KW-1185">Reference proteome</keyword>
<feature type="compositionally biased region" description="Basic and acidic residues" evidence="1">
    <location>
        <begin position="148"/>
        <end position="162"/>
    </location>
</feature>
<evidence type="ECO:0000313" key="2">
    <source>
        <dbReference type="EMBL" id="EUD64960.1"/>
    </source>
</evidence>
<dbReference type="GeneID" id="20039966"/>
<dbReference type="VEuPathDB" id="PlasmoDB:C922_04692"/>
<dbReference type="EMBL" id="KI965486">
    <property type="protein sequence ID" value="EUD64960.1"/>
    <property type="molecule type" value="Genomic_DNA"/>
</dbReference>
<name>W7A069_9APIC</name>